<dbReference type="PANTHER" id="PTHR33706">
    <property type="entry name" value="MORN VARIANT REPEAT PROTEIN"/>
    <property type="match status" value="1"/>
</dbReference>
<evidence type="ECO:0000313" key="2">
    <source>
        <dbReference type="Proteomes" id="UP000692954"/>
    </source>
</evidence>
<sequence>MITKEYKGERLHWYRFLKVKFQAIINNNIEIKYCTADGQILRIDLNKDTKETPEILNNLEQIKYLQWFGEYGQNLKKVGKWTATWKGQILKNVGGIYSEDGKKIGSWIELKNNYMESAQVYEIGDYFDNQRIGNWKYLFKDYEIGGGHYNEQSLKNGNWTELSQDFHVYKQIIYNGKYRDGKKIDMWTEYLREDGFIQFEEIGGGYYDNIGKELKIGNWIELIDFQKNKKITFNGEYKDGYKIGRWNILNSEYSNNEIKIIGGGYYDEQKKGLKFGKWIELDDNSTCDIKITSLGEYKNGQKVGIWDFYRNSNIKQELLGGGLYEIEKEKGCVKNGKWIELSDNFENFRQIIYCGVYNYGKKIGRWDVFWRESDKNDFEKIGGGSYNQIEFGMKEGKWKELSEIFSNSSQIIYDGQYKSNKKIGRWNIYFRRTKEKFEQIGGGDYNSENGMKQGQWIDLFHNFREDSQVTYNGEYKNGQKIGKWDIYYKESLGDNFEWIGAGSYDLQERGIKQGKWVELSDTFQDWGLIIFQGEYHNGRKIGKWEEKKRDFCAFSKRFFKTREIFYQN</sequence>
<dbReference type="PANTHER" id="PTHR33706:SF1">
    <property type="entry name" value="TPR REPEAT PROTEIN"/>
    <property type="match status" value="1"/>
</dbReference>
<organism evidence="1 2">
    <name type="scientific">Paramecium sonneborni</name>
    <dbReference type="NCBI Taxonomy" id="65129"/>
    <lineage>
        <taxon>Eukaryota</taxon>
        <taxon>Sar</taxon>
        <taxon>Alveolata</taxon>
        <taxon>Ciliophora</taxon>
        <taxon>Intramacronucleata</taxon>
        <taxon>Oligohymenophorea</taxon>
        <taxon>Peniculida</taxon>
        <taxon>Parameciidae</taxon>
        <taxon>Paramecium</taxon>
    </lineage>
</organism>
<evidence type="ECO:0000313" key="1">
    <source>
        <dbReference type="EMBL" id="CAD8126699.1"/>
    </source>
</evidence>
<dbReference type="Proteomes" id="UP000692954">
    <property type="component" value="Unassembled WGS sequence"/>
</dbReference>
<keyword evidence="2" id="KW-1185">Reference proteome</keyword>
<dbReference type="OrthoDB" id="298777at2759"/>
<protein>
    <submittedName>
        <fullName evidence="1">Uncharacterized protein</fullName>
    </submittedName>
</protein>
<dbReference type="AlphaFoldDB" id="A0A8S1RIC3"/>
<proteinExistence type="predicted"/>
<dbReference type="EMBL" id="CAJJDN010000169">
    <property type="protein sequence ID" value="CAD8126699.1"/>
    <property type="molecule type" value="Genomic_DNA"/>
</dbReference>
<gene>
    <name evidence="1" type="ORF">PSON_ATCC_30995.1.T1690097</name>
</gene>
<name>A0A8S1RIC3_9CILI</name>
<comment type="caution">
    <text evidence="1">The sequence shown here is derived from an EMBL/GenBank/DDBJ whole genome shotgun (WGS) entry which is preliminary data.</text>
</comment>
<accession>A0A8S1RIC3</accession>
<reference evidence="1" key="1">
    <citation type="submission" date="2021-01" db="EMBL/GenBank/DDBJ databases">
        <authorList>
            <consortium name="Genoscope - CEA"/>
            <person name="William W."/>
        </authorList>
    </citation>
    <scope>NUCLEOTIDE SEQUENCE</scope>
</reference>